<dbReference type="AlphaFoldDB" id="A0A2N9ER22"/>
<dbReference type="PANTHER" id="PTHR33116">
    <property type="entry name" value="REVERSE TRANSCRIPTASE ZINC-BINDING DOMAIN-CONTAINING PROTEIN-RELATED-RELATED"/>
    <property type="match status" value="1"/>
</dbReference>
<feature type="domain" description="RNase H type-1" evidence="1">
    <location>
        <begin position="501"/>
        <end position="576"/>
    </location>
</feature>
<name>A0A2N9ER22_FAGSY</name>
<protein>
    <recommendedName>
        <fullName evidence="1">RNase H type-1 domain-containing protein</fullName>
    </recommendedName>
</protein>
<dbReference type="InterPro" id="IPR036397">
    <property type="entry name" value="RNaseH_sf"/>
</dbReference>
<evidence type="ECO:0000313" key="2">
    <source>
        <dbReference type="EMBL" id="SPC77258.1"/>
    </source>
</evidence>
<dbReference type="GO" id="GO:0003676">
    <property type="term" value="F:nucleic acid binding"/>
    <property type="evidence" value="ECO:0007669"/>
    <property type="project" value="InterPro"/>
</dbReference>
<dbReference type="EMBL" id="OIVN01000261">
    <property type="protein sequence ID" value="SPC77258.1"/>
    <property type="molecule type" value="Genomic_DNA"/>
</dbReference>
<accession>A0A2N9ER22</accession>
<organism evidence="2">
    <name type="scientific">Fagus sylvatica</name>
    <name type="common">Beechnut</name>
    <dbReference type="NCBI Taxonomy" id="28930"/>
    <lineage>
        <taxon>Eukaryota</taxon>
        <taxon>Viridiplantae</taxon>
        <taxon>Streptophyta</taxon>
        <taxon>Embryophyta</taxon>
        <taxon>Tracheophyta</taxon>
        <taxon>Spermatophyta</taxon>
        <taxon>Magnoliopsida</taxon>
        <taxon>eudicotyledons</taxon>
        <taxon>Gunneridae</taxon>
        <taxon>Pentapetalae</taxon>
        <taxon>rosids</taxon>
        <taxon>fabids</taxon>
        <taxon>Fagales</taxon>
        <taxon>Fagaceae</taxon>
        <taxon>Fagus</taxon>
    </lineage>
</organism>
<dbReference type="PANTHER" id="PTHR33116:SF86">
    <property type="entry name" value="REVERSE TRANSCRIPTASE DOMAIN-CONTAINING PROTEIN"/>
    <property type="match status" value="1"/>
</dbReference>
<sequence length="686" mass="78061">MVQQPGGFEDCLGEIRPWACNHSMVEHFSRGSGNSSSCFKLRSLPHMFGSQPQSTPLPRAKHPFISDLKRYGYLTQVAGRQLPRLGQPKKTGSHMFLCARQIRNCHDSLLFCRARRDECETLLHILSQYKAISVKEYEKYLGLPSFVGQSRRESFTQIKESIWQRLQGWKQKLLSQAEREILIKAVVQAIPAFSMSCFKLPMSLCQDIEVLIRKFWWGYGGSQRKIHWVNWDTLCTSKRQGGMGFRDMRKFNDSLLAKQVWRLQHNENSLFYKVFKAKYFPHCSILDEGVKTNGSYAWRSITQARKVIRDGAVWRISLGHNTNIWGDRWVLGLTTCRISSECHYYPENAKVANLIDQTTSTWKKAVIKHIFSPPEAQQILGLPLGSPTSKDTLYWPFTPSGNFSVRSAYHMLMNPEQRLSPSTNPNMTDGLFHALQTLQFSSFAELLQEVLNELDEHHRLIFAVQAWLVWFRCNKGRVENQWDDIDSLGNRASIIIQDHLMHHSKSETGVGVVVRDHQGHAVVALTKRFHLPSTLAMIEALAAIAAIHLALELKLDRVSFKGDSETIIKALRCSEANFTSYGHITSPSLFKVAISNILVVQLILLPMFWHKTSQSQACPSLSLSHSVTFSQSHSHRRSRLPSHHHGATQSRNLTVAHAHDLPAASCLRSHRCLNFPHSHALKSSAI</sequence>
<dbReference type="GO" id="GO:0004523">
    <property type="term" value="F:RNA-DNA hybrid ribonuclease activity"/>
    <property type="evidence" value="ECO:0007669"/>
    <property type="project" value="InterPro"/>
</dbReference>
<dbReference type="InterPro" id="IPR002156">
    <property type="entry name" value="RNaseH_domain"/>
</dbReference>
<evidence type="ECO:0000259" key="1">
    <source>
        <dbReference type="Pfam" id="PF13456"/>
    </source>
</evidence>
<gene>
    <name evidence="2" type="ORF">FSB_LOCUS5140</name>
</gene>
<dbReference type="Pfam" id="PF13456">
    <property type="entry name" value="RVT_3"/>
    <property type="match status" value="1"/>
</dbReference>
<dbReference type="Gene3D" id="3.30.420.10">
    <property type="entry name" value="Ribonuclease H-like superfamily/Ribonuclease H"/>
    <property type="match status" value="1"/>
</dbReference>
<proteinExistence type="predicted"/>
<reference evidence="2" key="1">
    <citation type="submission" date="2018-02" db="EMBL/GenBank/DDBJ databases">
        <authorList>
            <person name="Cohen D.B."/>
            <person name="Kent A.D."/>
        </authorList>
    </citation>
    <scope>NUCLEOTIDE SEQUENCE</scope>
</reference>